<dbReference type="Proteomes" id="UP000295334">
    <property type="component" value="Unassembled WGS sequence"/>
</dbReference>
<evidence type="ECO:0000256" key="2">
    <source>
        <dbReference type="ARBA" id="ARBA00022692"/>
    </source>
</evidence>
<feature type="transmembrane region" description="Helical" evidence="9">
    <location>
        <begin position="657"/>
        <end position="679"/>
    </location>
</feature>
<dbReference type="InterPro" id="IPR004014">
    <property type="entry name" value="ATPase_P-typ_cation-transptr_N"/>
</dbReference>
<evidence type="ECO:0000256" key="8">
    <source>
        <dbReference type="SAM" id="MobiDB-lite"/>
    </source>
</evidence>
<dbReference type="Pfam" id="PF00689">
    <property type="entry name" value="Cation_ATPase_C"/>
    <property type="match status" value="1"/>
</dbReference>
<dbReference type="PRINTS" id="PR00119">
    <property type="entry name" value="CATATPASE"/>
</dbReference>
<dbReference type="OrthoDB" id="9770315at2"/>
<keyword evidence="7 9" id="KW-0472">Membrane</keyword>
<dbReference type="Gene3D" id="3.40.1110.10">
    <property type="entry name" value="Calcium-transporting ATPase, cytoplasmic domain N"/>
    <property type="match status" value="1"/>
</dbReference>
<dbReference type="SFLD" id="SFLDS00003">
    <property type="entry name" value="Haloacid_Dehalogenase"/>
    <property type="match status" value="1"/>
</dbReference>
<gene>
    <name evidence="11" type="ORF">EPD60_01345</name>
</gene>
<protein>
    <submittedName>
        <fullName evidence="11">Cation-translocating P-type ATPase</fullName>
    </submittedName>
</protein>
<evidence type="ECO:0000256" key="9">
    <source>
        <dbReference type="SAM" id="Phobius"/>
    </source>
</evidence>
<dbReference type="InterPro" id="IPR036412">
    <property type="entry name" value="HAD-like_sf"/>
</dbReference>
<dbReference type="Gene3D" id="2.70.150.10">
    <property type="entry name" value="Calcium-transporting ATPase, cytoplasmic transduction domain A"/>
    <property type="match status" value="1"/>
</dbReference>
<dbReference type="SUPFAM" id="SSF81665">
    <property type="entry name" value="Calcium ATPase, transmembrane domain M"/>
    <property type="match status" value="1"/>
</dbReference>
<evidence type="ECO:0000256" key="6">
    <source>
        <dbReference type="ARBA" id="ARBA00022989"/>
    </source>
</evidence>
<dbReference type="PANTHER" id="PTHR42861">
    <property type="entry name" value="CALCIUM-TRANSPORTING ATPASE"/>
    <property type="match status" value="1"/>
</dbReference>
<organism evidence="11 12">
    <name type="scientific">Flaviaesturariibacter flavus</name>
    <dbReference type="NCBI Taxonomy" id="2502780"/>
    <lineage>
        <taxon>Bacteria</taxon>
        <taxon>Pseudomonadati</taxon>
        <taxon>Bacteroidota</taxon>
        <taxon>Chitinophagia</taxon>
        <taxon>Chitinophagales</taxon>
        <taxon>Chitinophagaceae</taxon>
        <taxon>Flaviaestuariibacter</taxon>
    </lineage>
</organism>
<feature type="region of interest" description="Disordered" evidence="8">
    <location>
        <begin position="824"/>
        <end position="854"/>
    </location>
</feature>
<feature type="transmembrane region" description="Helical" evidence="9">
    <location>
        <begin position="69"/>
        <end position="85"/>
    </location>
</feature>
<dbReference type="EMBL" id="SJZI01000002">
    <property type="protein sequence ID" value="TCJ19090.1"/>
    <property type="molecule type" value="Genomic_DNA"/>
</dbReference>
<feature type="transmembrane region" description="Helical" evidence="9">
    <location>
        <begin position="624"/>
        <end position="645"/>
    </location>
</feature>
<dbReference type="SFLD" id="SFLDG00002">
    <property type="entry name" value="C1.7:_P-type_atpase_like"/>
    <property type="match status" value="1"/>
</dbReference>
<dbReference type="SUPFAM" id="SSF56784">
    <property type="entry name" value="HAD-like"/>
    <property type="match status" value="1"/>
</dbReference>
<dbReference type="InterPro" id="IPR006068">
    <property type="entry name" value="ATPase_P-typ_cation-transptr_C"/>
</dbReference>
<feature type="transmembrane region" description="Helical" evidence="9">
    <location>
        <begin position="248"/>
        <end position="276"/>
    </location>
</feature>
<evidence type="ECO:0000313" key="12">
    <source>
        <dbReference type="Proteomes" id="UP000295334"/>
    </source>
</evidence>
<reference evidence="11 12" key="1">
    <citation type="submission" date="2019-03" db="EMBL/GenBank/DDBJ databases">
        <authorList>
            <person name="Kim M.K.M."/>
        </authorList>
    </citation>
    <scope>NUCLEOTIDE SEQUENCE [LARGE SCALE GENOMIC DNA]</scope>
    <source>
        <strain evidence="11 12">17J68-12</strain>
    </source>
</reference>
<dbReference type="RefSeq" id="WP_131446070.1">
    <property type="nucleotide sequence ID" value="NZ_SJZI01000002.1"/>
</dbReference>
<dbReference type="Pfam" id="PF00690">
    <property type="entry name" value="Cation_ATPase_N"/>
    <property type="match status" value="1"/>
</dbReference>
<dbReference type="InterPro" id="IPR023214">
    <property type="entry name" value="HAD_sf"/>
</dbReference>
<proteinExistence type="predicted"/>
<evidence type="ECO:0000259" key="10">
    <source>
        <dbReference type="SMART" id="SM00831"/>
    </source>
</evidence>
<dbReference type="GO" id="GO:0016020">
    <property type="term" value="C:membrane"/>
    <property type="evidence" value="ECO:0007669"/>
    <property type="project" value="UniProtKB-SubCell"/>
</dbReference>
<evidence type="ECO:0000256" key="4">
    <source>
        <dbReference type="ARBA" id="ARBA00022840"/>
    </source>
</evidence>
<dbReference type="SMART" id="SM00831">
    <property type="entry name" value="Cation_ATPase_N"/>
    <property type="match status" value="1"/>
</dbReference>
<keyword evidence="12" id="KW-1185">Reference proteome</keyword>
<feature type="transmembrane region" description="Helical" evidence="9">
    <location>
        <begin position="44"/>
        <end position="63"/>
    </location>
</feature>
<feature type="compositionally biased region" description="Polar residues" evidence="8">
    <location>
        <begin position="840"/>
        <end position="854"/>
    </location>
</feature>
<keyword evidence="2 9" id="KW-0812">Transmembrane</keyword>
<keyword evidence="3" id="KW-0547">Nucleotide-binding</keyword>
<feature type="transmembrane region" description="Helical" evidence="9">
    <location>
        <begin position="218"/>
        <end position="236"/>
    </location>
</feature>
<keyword evidence="4" id="KW-0067">ATP-binding</keyword>
<evidence type="ECO:0000256" key="5">
    <source>
        <dbReference type="ARBA" id="ARBA00022967"/>
    </source>
</evidence>
<dbReference type="InterPro" id="IPR018303">
    <property type="entry name" value="ATPase_P-typ_P_site"/>
</dbReference>
<dbReference type="SUPFAM" id="SSF81660">
    <property type="entry name" value="Metal cation-transporting ATPase, ATP-binding domain N"/>
    <property type="match status" value="1"/>
</dbReference>
<evidence type="ECO:0000313" key="11">
    <source>
        <dbReference type="EMBL" id="TCJ19090.1"/>
    </source>
</evidence>
<dbReference type="Pfam" id="PF00702">
    <property type="entry name" value="Hydrolase"/>
    <property type="match status" value="1"/>
</dbReference>
<dbReference type="Gene3D" id="3.40.50.1000">
    <property type="entry name" value="HAD superfamily/HAD-like"/>
    <property type="match status" value="1"/>
</dbReference>
<dbReference type="Pfam" id="PF00122">
    <property type="entry name" value="E1-E2_ATPase"/>
    <property type="match status" value="1"/>
</dbReference>
<dbReference type="InterPro" id="IPR008250">
    <property type="entry name" value="ATPase_P-typ_transduc_dom_A_sf"/>
</dbReference>
<sequence>MKEFLDTGQYTGLSSAEAEALRRRYGLNKLTSRPKTLWQRMKPFLADPLLVLLVVAALLYFALGRAAEGSLMLTAIALVSSVSYFQERRSSRALRALRELVEPRVRVVRDGQEREVLSAMLVPGDLIRLSEGDKVPADAQVLTANDLSANESLLTGESFSVTKTPENADLFQGTLINSGACLARVVHTGMKTRLGQLGALVDATPQPRSALKAATTPLVRLLSGLGIGSFTLIFLLNFFRSYDFLASLLYGLTLAMAAIPEEIPVAFTTFMALGAARLSRRGVLTRNPQTIENLGAVTVICLDKTGTLTENRMQLRFVYDAASRELYDLNNASVIPERPVRMGALASETAPFDEMEKAILESYQRLAGPAARSREIVHEHPLAGTPPMMTHLYTDGDAYLAAAKGAPEKILSVCRLGTAETAAVLKQVEHLATQGFRVLGVASAPDVKKWLPAQEDYPFRFEGLLALYDPPKKEAPPFIEQMRAAGIRPMLLTGDYPETARHIASAVGITVTGTVRSSADVLDADDARLDAMTRETNLFARMTPEAKGRVIVSLKRQGAFVAMTGDGVNDAPAIRLAHVGIAMGHRGTEFSRQAADLVLTDDKLTNIVRALEEGRKILQNLRKVTSYILALHIPIFMLAVVPLLLQWRYQNIFSPTHVIFLELIMGPTCSLFYEGDAAAADTMFRPPKDLRKGILGRRDAWRAVVQGVAIGGGLLWLYHYLMPQQSSTATRTAVFLGLLFANLLLTFVNRSFSEPIWRSWRRPNRFRYLVPALSISFCLVIVLLPGLRKLFELTLLPASTIMLACGTAVVSVLWQEPLKAIRKRPSPGAFQPKGARIPQSLVTSQTSTESSATG</sequence>
<dbReference type="GO" id="GO:0016887">
    <property type="term" value="F:ATP hydrolysis activity"/>
    <property type="evidence" value="ECO:0007669"/>
    <property type="project" value="InterPro"/>
</dbReference>
<comment type="caution">
    <text evidence="11">The sequence shown here is derived from an EMBL/GenBank/DDBJ whole genome shotgun (WGS) entry which is preliminary data.</text>
</comment>
<name>A0A4R1BNB3_9BACT</name>
<dbReference type="SFLD" id="SFLDF00027">
    <property type="entry name" value="p-type_atpase"/>
    <property type="match status" value="1"/>
</dbReference>
<dbReference type="NCBIfam" id="TIGR01494">
    <property type="entry name" value="ATPase_P-type"/>
    <property type="match status" value="2"/>
</dbReference>
<dbReference type="InterPro" id="IPR059000">
    <property type="entry name" value="ATPase_P-type_domA"/>
</dbReference>
<dbReference type="InterPro" id="IPR044492">
    <property type="entry name" value="P_typ_ATPase_HD_dom"/>
</dbReference>
<keyword evidence="6 9" id="KW-1133">Transmembrane helix</keyword>
<feature type="transmembrane region" description="Helical" evidence="9">
    <location>
        <begin position="768"/>
        <end position="787"/>
    </location>
</feature>
<feature type="transmembrane region" description="Helical" evidence="9">
    <location>
        <begin position="700"/>
        <end position="722"/>
    </location>
</feature>
<comment type="subcellular location">
    <subcellularLocation>
        <location evidence="1">Membrane</location>
        <topology evidence="1">Multi-pass membrane protein</topology>
    </subcellularLocation>
</comment>
<keyword evidence="5" id="KW-1278">Translocase</keyword>
<accession>A0A4R1BNB3</accession>
<evidence type="ECO:0000256" key="1">
    <source>
        <dbReference type="ARBA" id="ARBA00004141"/>
    </source>
</evidence>
<evidence type="ECO:0000256" key="3">
    <source>
        <dbReference type="ARBA" id="ARBA00022741"/>
    </source>
</evidence>
<dbReference type="AlphaFoldDB" id="A0A4R1BNB3"/>
<dbReference type="PRINTS" id="PR00120">
    <property type="entry name" value="HATPASE"/>
</dbReference>
<dbReference type="GO" id="GO:0005524">
    <property type="term" value="F:ATP binding"/>
    <property type="evidence" value="ECO:0007669"/>
    <property type="project" value="UniProtKB-KW"/>
</dbReference>
<dbReference type="Gene3D" id="1.20.1110.10">
    <property type="entry name" value="Calcium-transporting ATPase, transmembrane domain"/>
    <property type="match status" value="1"/>
</dbReference>
<dbReference type="PROSITE" id="PS00154">
    <property type="entry name" value="ATPASE_E1_E2"/>
    <property type="match status" value="1"/>
</dbReference>
<feature type="transmembrane region" description="Helical" evidence="9">
    <location>
        <begin position="728"/>
        <end position="748"/>
    </location>
</feature>
<evidence type="ECO:0000256" key="7">
    <source>
        <dbReference type="ARBA" id="ARBA00023136"/>
    </source>
</evidence>
<dbReference type="InterPro" id="IPR001757">
    <property type="entry name" value="P_typ_ATPase"/>
</dbReference>
<feature type="transmembrane region" description="Helical" evidence="9">
    <location>
        <begin position="793"/>
        <end position="814"/>
    </location>
</feature>
<dbReference type="InterPro" id="IPR023298">
    <property type="entry name" value="ATPase_P-typ_TM_dom_sf"/>
</dbReference>
<dbReference type="InterPro" id="IPR023299">
    <property type="entry name" value="ATPase_P-typ_cyto_dom_N"/>
</dbReference>
<feature type="domain" description="Cation-transporting P-type ATPase N-terminal" evidence="10">
    <location>
        <begin position="2"/>
        <end position="65"/>
    </location>
</feature>
<dbReference type="SUPFAM" id="SSF81653">
    <property type="entry name" value="Calcium ATPase, transduction domain A"/>
    <property type="match status" value="1"/>
</dbReference>